<dbReference type="eggNOG" id="KOG4300">
    <property type="taxonomic scope" value="Eukaryota"/>
</dbReference>
<accession>W3X6I9</accession>
<reference evidence="2" key="1">
    <citation type="journal article" date="2015" name="BMC Genomics">
        <title>Genomic and transcriptomic analysis of the endophytic fungus Pestalotiopsis fici reveals its lifestyle and high potential for synthesis of natural products.</title>
        <authorList>
            <person name="Wang X."/>
            <person name="Zhang X."/>
            <person name="Liu L."/>
            <person name="Xiang M."/>
            <person name="Wang W."/>
            <person name="Sun X."/>
            <person name="Che Y."/>
            <person name="Guo L."/>
            <person name="Liu G."/>
            <person name="Guo L."/>
            <person name="Wang C."/>
            <person name="Yin W.B."/>
            <person name="Stadler M."/>
            <person name="Zhang X."/>
            <person name="Liu X."/>
        </authorList>
    </citation>
    <scope>NUCLEOTIDE SEQUENCE [LARGE SCALE GENOMIC DNA]</scope>
    <source>
        <strain evidence="2">W106-1 / CGMCC3.15140</strain>
    </source>
</reference>
<dbReference type="Proteomes" id="UP000030651">
    <property type="component" value="Unassembled WGS sequence"/>
</dbReference>
<evidence type="ECO:0008006" key="3">
    <source>
        <dbReference type="Google" id="ProtNLM"/>
    </source>
</evidence>
<dbReference type="PANTHER" id="PTHR45036:SF1">
    <property type="entry name" value="METHYLTRANSFERASE LIKE 7A"/>
    <property type="match status" value="1"/>
</dbReference>
<dbReference type="HOGENOM" id="CLU_037990_6_0_1"/>
<sequence length="242" mass="27391">MSLRSQIFELWEELSFPWKLLWLSFCSIPPTVARLYREHKVDTLLSPSRFQEAWFNDFWGKIGGELKAGAVDLVLPLLDGRVEGGKVLDEPVGPGIGGVCIELGAGSGFWVDIFSDKHLESNAKSKRTRVTRAYGIEPNRDQHVNLRKKIAEAGLEDQYEIVPVGIEDLGDPTKWGNKIEKESVDCIVSIRCLCSIPEPQRNIKELYGYLKKGGRWYVFEHVRADTPAALRLYQGKYINIQA</sequence>
<dbReference type="KEGG" id="pfy:PFICI_06661"/>
<keyword evidence="2" id="KW-1185">Reference proteome</keyword>
<dbReference type="Gene3D" id="3.40.50.150">
    <property type="entry name" value="Vaccinia Virus protein VP39"/>
    <property type="match status" value="1"/>
</dbReference>
<evidence type="ECO:0000313" key="2">
    <source>
        <dbReference type="Proteomes" id="UP000030651"/>
    </source>
</evidence>
<dbReference type="InterPro" id="IPR029063">
    <property type="entry name" value="SAM-dependent_MTases_sf"/>
</dbReference>
<dbReference type="CDD" id="cd02440">
    <property type="entry name" value="AdoMet_MTases"/>
    <property type="match status" value="1"/>
</dbReference>
<dbReference type="OMA" id="WQAGINT"/>
<dbReference type="Pfam" id="PF13489">
    <property type="entry name" value="Methyltransf_23"/>
    <property type="match status" value="1"/>
</dbReference>
<organism evidence="1 2">
    <name type="scientific">Pestalotiopsis fici (strain W106-1 / CGMCC3.15140)</name>
    <dbReference type="NCBI Taxonomy" id="1229662"/>
    <lineage>
        <taxon>Eukaryota</taxon>
        <taxon>Fungi</taxon>
        <taxon>Dikarya</taxon>
        <taxon>Ascomycota</taxon>
        <taxon>Pezizomycotina</taxon>
        <taxon>Sordariomycetes</taxon>
        <taxon>Xylariomycetidae</taxon>
        <taxon>Amphisphaeriales</taxon>
        <taxon>Sporocadaceae</taxon>
        <taxon>Pestalotiopsis</taxon>
    </lineage>
</organism>
<dbReference type="RefSeq" id="XP_007833433.1">
    <property type="nucleotide sequence ID" value="XM_007835242.1"/>
</dbReference>
<dbReference type="EMBL" id="KI912112">
    <property type="protein sequence ID" value="ETS81659.1"/>
    <property type="molecule type" value="Genomic_DNA"/>
</dbReference>
<gene>
    <name evidence="1" type="ORF">PFICI_06661</name>
</gene>
<dbReference type="PANTHER" id="PTHR45036">
    <property type="entry name" value="METHYLTRANSFERASE LIKE 7B"/>
    <property type="match status" value="1"/>
</dbReference>
<dbReference type="InterPro" id="IPR052356">
    <property type="entry name" value="Thiol_S-MT"/>
</dbReference>
<evidence type="ECO:0000313" key="1">
    <source>
        <dbReference type="EMBL" id="ETS81659.1"/>
    </source>
</evidence>
<dbReference type="InParanoid" id="W3X6I9"/>
<proteinExistence type="predicted"/>
<protein>
    <recommendedName>
        <fullName evidence="3">Methyltransferase type 11 domain-containing protein</fullName>
    </recommendedName>
</protein>
<dbReference type="GeneID" id="19271674"/>
<dbReference type="SUPFAM" id="SSF53335">
    <property type="entry name" value="S-adenosyl-L-methionine-dependent methyltransferases"/>
    <property type="match status" value="1"/>
</dbReference>
<dbReference type="AlphaFoldDB" id="W3X6I9"/>
<name>W3X6I9_PESFW</name>
<dbReference type="OrthoDB" id="540004at2759"/>